<evidence type="ECO:0000313" key="2">
    <source>
        <dbReference type="Proteomes" id="UP000616114"/>
    </source>
</evidence>
<reference evidence="1" key="2">
    <citation type="submission" date="2020-09" db="EMBL/GenBank/DDBJ databases">
        <authorList>
            <person name="Sun Q."/>
            <person name="Zhou Y."/>
        </authorList>
    </citation>
    <scope>NUCLEOTIDE SEQUENCE</scope>
    <source>
        <strain evidence="1">CGMCC 1.12785</strain>
    </source>
</reference>
<sequence>MVDMIPCRSIPEGVSSMFSVAETSKTPASLSVIADLIRIAPEGIARWLEEETNP</sequence>
<protein>
    <submittedName>
        <fullName evidence="1">Uncharacterized protein</fullName>
    </submittedName>
</protein>
<gene>
    <name evidence="1" type="ORF">GCM10011333_34620</name>
</gene>
<organism evidence="1 2">
    <name type="scientific">Sediminivirga luteola</name>
    <dbReference type="NCBI Taxonomy" id="1774748"/>
    <lineage>
        <taxon>Bacteria</taxon>
        <taxon>Bacillati</taxon>
        <taxon>Actinomycetota</taxon>
        <taxon>Actinomycetes</taxon>
        <taxon>Micrococcales</taxon>
        <taxon>Brevibacteriaceae</taxon>
        <taxon>Sediminivirga</taxon>
    </lineage>
</organism>
<name>A0A8J2U1A7_9MICO</name>
<comment type="caution">
    <text evidence="1">The sequence shown here is derived from an EMBL/GenBank/DDBJ whole genome shotgun (WGS) entry which is preliminary data.</text>
</comment>
<reference evidence="1" key="1">
    <citation type="journal article" date="2014" name="Int. J. Syst. Evol. Microbiol.">
        <title>Complete genome sequence of Corynebacterium casei LMG S-19264T (=DSM 44701T), isolated from a smear-ripened cheese.</title>
        <authorList>
            <consortium name="US DOE Joint Genome Institute (JGI-PGF)"/>
            <person name="Walter F."/>
            <person name="Albersmeier A."/>
            <person name="Kalinowski J."/>
            <person name="Ruckert C."/>
        </authorList>
    </citation>
    <scope>NUCLEOTIDE SEQUENCE</scope>
    <source>
        <strain evidence="1">CGMCC 1.12785</strain>
    </source>
</reference>
<proteinExistence type="predicted"/>
<keyword evidence="2" id="KW-1185">Reference proteome</keyword>
<dbReference type="Proteomes" id="UP000616114">
    <property type="component" value="Unassembled WGS sequence"/>
</dbReference>
<evidence type="ECO:0000313" key="1">
    <source>
        <dbReference type="EMBL" id="GGA29081.1"/>
    </source>
</evidence>
<accession>A0A8J2U1A7</accession>
<dbReference type="AlphaFoldDB" id="A0A8J2U1A7"/>
<dbReference type="EMBL" id="BMFY01000032">
    <property type="protein sequence ID" value="GGA29081.1"/>
    <property type="molecule type" value="Genomic_DNA"/>
</dbReference>